<evidence type="ECO:0000259" key="4">
    <source>
        <dbReference type="PROSITE" id="PS50878"/>
    </source>
</evidence>
<dbReference type="Pfam" id="PF00078">
    <property type="entry name" value="RVT_1"/>
    <property type="match status" value="1"/>
</dbReference>
<evidence type="ECO:0000256" key="2">
    <source>
        <dbReference type="ARBA" id="ARBA00022801"/>
    </source>
</evidence>
<reference evidence="5 6" key="1">
    <citation type="submission" date="2019-11" db="EMBL/GenBank/DDBJ databases">
        <authorList>
            <person name="Yang C."/>
            <person name="Li F."/>
        </authorList>
    </citation>
    <scope>NUCLEOTIDE SEQUENCE [LARGE SCALE GENOMIC DNA]</scope>
    <source>
        <strain evidence="5">KB4526</strain>
        <tissue evidence="5">Muscle</tissue>
    </source>
</reference>
<comment type="similarity">
    <text evidence="1">Belongs to the beta type-B retroviral polymerase family. HERV class-II K(HML-2) pol subfamily.</text>
</comment>
<dbReference type="Gene3D" id="3.10.10.10">
    <property type="entry name" value="HIV Type 1 Reverse Transcriptase, subunit A, domain 1"/>
    <property type="match status" value="1"/>
</dbReference>
<evidence type="ECO:0000313" key="6">
    <source>
        <dbReference type="Proteomes" id="UP000475037"/>
    </source>
</evidence>
<gene>
    <name evidence="5" type="primary">Pol_418</name>
    <name evidence="5" type="ORF">FOF47_R04500</name>
</gene>
<keyword evidence="6" id="KW-1185">Reference proteome</keyword>
<evidence type="ECO:0000313" key="5">
    <source>
        <dbReference type="EMBL" id="KAF0875996.1"/>
    </source>
</evidence>
<organism evidence="5 6">
    <name type="scientific">Crocuta crocuta</name>
    <name type="common">Spotted hyena</name>
    <dbReference type="NCBI Taxonomy" id="9678"/>
    <lineage>
        <taxon>Eukaryota</taxon>
        <taxon>Metazoa</taxon>
        <taxon>Chordata</taxon>
        <taxon>Craniata</taxon>
        <taxon>Vertebrata</taxon>
        <taxon>Euteleostomi</taxon>
        <taxon>Mammalia</taxon>
        <taxon>Eutheria</taxon>
        <taxon>Laurasiatheria</taxon>
        <taxon>Carnivora</taxon>
        <taxon>Feliformia</taxon>
        <taxon>Hyaenidae</taxon>
        <taxon>Crocuta</taxon>
    </lineage>
</organism>
<dbReference type="InterPro" id="IPR021109">
    <property type="entry name" value="Peptidase_aspartic_dom_sf"/>
</dbReference>
<dbReference type="Gene3D" id="2.40.70.10">
    <property type="entry name" value="Acid Proteases"/>
    <property type="match status" value="1"/>
</dbReference>
<dbReference type="InterPro" id="IPR043502">
    <property type="entry name" value="DNA/RNA_pol_sf"/>
</dbReference>
<dbReference type="InterPro" id="IPR018061">
    <property type="entry name" value="Retropepsins"/>
</dbReference>
<evidence type="ECO:0000256" key="1">
    <source>
        <dbReference type="ARBA" id="ARBA00010879"/>
    </source>
</evidence>
<feature type="non-terminal residue" evidence="5">
    <location>
        <position position="1"/>
    </location>
</feature>
<keyword evidence="2" id="KW-0378">Hydrolase</keyword>
<dbReference type="GO" id="GO:0004190">
    <property type="term" value="F:aspartic-type endopeptidase activity"/>
    <property type="evidence" value="ECO:0007669"/>
    <property type="project" value="InterPro"/>
</dbReference>
<dbReference type="PANTHER" id="PTHR33064:SF38">
    <property type="entry name" value="LRRGT00076-LIKE"/>
    <property type="match status" value="1"/>
</dbReference>
<sequence length="254" mass="28279">TGQMQGHPLTHARITDLAQGTITHSFVLIPGCPYSLLGRDLLHKLKAQISFTGKSIDLNLPPPAILVTCPISEEYLPLEKPERKASPLIEKWKETVPTVWTETNPPGLAIQQASLSDPVSVRQYPISQQAREGIAKHNCLQDAGILMPCHSPWNTPLLPVPKPGTLEYRPVQDLREINKRVETIHPTVPNPYTLLSGLSPNHCLYSVLDLKDVFFALPIAKVSQPIFAFEWTDPDGTYNGQLTWMRLPQGFKNS</sequence>
<name>A0A6G1AJR0_CROCR</name>
<feature type="domain" description="Peptidase A2" evidence="3">
    <location>
        <begin position="23"/>
        <end position="41"/>
    </location>
</feature>
<comment type="caution">
    <text evidence="5">The sequence shown here is derived from an EMBL/GenBank/DDBJ whole genome shotgun (WGS) entry which is preliminary data.</text>
</comment>
<dbReference type="Pfam" id="PF00077">
    <property type="entry name" value="RVP"/>
    <property type="match status" value="1"/>
</dbReference>
<protein>
    <submittedName>
        <fullName evidence="5">POL5 protein</fullName>
    </submittedName>
</protein>
<dbReference type="SUPFAM" id="SSF50630">
    <property type="entry name" value="Acid proteases"/>
    <property type="match status" value="1"/>
</dbReference>
<feature type="domain" description="Reverse transcriptase" evidence="4">
    <location>
        <begin position="141"/>
        <end position="254"/>
    </location>
</feature>
<dbReference type="InterPro" id="IPR000477">
    <property type="entry name" value="RT_dom"/>
</dbReference>
<dbReference type="SUPFAM" id="SSF56672">
    <property type="entry name" value="DNA/RNA polymerases"/>
    <property type="match status" value="1"/>
</dbReference>
<dbReference type="PROSITE" id="PS50878">
    <property type="entry name" value="RT_POL"/>
    <property type="match status" value="1"/>
</dbReference>
<dbReference type="InterPro" id="IPR043128">
    <property type="entry name" value="Rev_trsase/Diguanyl_cyclase"/>
</dbReference>
<evidence type="ECO:0000259" key="3">
    <source>
        <dbReference type="PROSITE" id="PS50175"/>
    </source>
</evidence>
<dbReference type="EMBL" id="VOAJ01005016">
    <property type="protein sequence ID" value="KAF0875996.1"/>
    <property type="molecule type" value="Genomic_DNA"/>
</dbReference>
<dbReference type="PANTHER" id="PTHR33064">
    <property type="entry name" value="POL PROTEIN"/>
    <property type="match status" value="1"/>
</dbReference>
<dbReference type="InterPro" id="IPR001995">
    <property type="entry name" value="Peptidase_A2_cat"/>
</dbReference>
<accession>A0A6G1AJR0</accession>
<dbReference type="InterPro" id="IPR051320">
    <property type="entry name" value="Viral_Replic_Matur_Polypro"/>
</dbReference>
<dbReference type="AlphaFoldDB" id="A0A6G1AJR0"/>
<proteinExistence type="inferred from homology"/>
<dbReference type="Gene3D" id="3.30.70.270">
    <property type="match status" value="1"/>
</dbReference>
<feature type="non-terminal residue" evidence="5">
    <location>
        <position position="254"/>
    </location>
</feature>
<dbReference type="GO" id="GO:0006508">
    <property type="term" value="P:proteolysis"/>
    <property type="evidence" value="ECO:0007669"/>
    <property type="project" value="InterPro"/>
</dbReference>
<dbReference type="Proteomes" id="UP000475037">
    <property type="component" value="Unassembled WGS sequence"/>
</dbReference>
<dbReference type="PROSITE" id="PS50175">
    <property type="entry name" value="ASP_PROT_RETROV"/>
    <property type="match status" value="1"/>
</dbReference>